<organism evidence="1 2">
    <name type="scientific">Campylobacter showae RM3277</name>
    <dbReference type="NCBI Taxonomy" id="553219"/>
    <lineage>
        <taxon>Bacteria</taxon>
        <taxon>Pseudomonadati</taxon>
        <taxon>Campylobacterota</taxon>
        <taxon>Epsilonproteobacteria</taxon>
        <taxon>Campylobacterales</taxon>
        <taxon>Campylobacteraceae</taxon>
        <taxon>Campylobacter</taxon>
    </lineage>
</organism>
<name>C6RID2_9BACT</name>
<proteinExistence type="predicted"/>
<comment type="caution">
    <text evidence="1">The sequence shown here is derived from an EMBL/GenBank/DDBJ whole genome shotgun (WGS) entry which is preliminary data.</text>
</comment>
<accession>C6RID2</accession>
<protein>
    <submittedName>
        <fullName evidence="1">Uncharacterized protein</fullName>
    </submittedName>
</protein>
<keyword evidence="2" id="KW-1185">Reference proteome</keyword>
<dbReference type="AlphaFoldDB" id="C6RID2"/>
<evidence type="ECO:0000313" key="1">
    <source>
        <dbReference type="EMBL" id="EET78933.1"/>
    </source>
</evidence>
<dbReference type="EMBL" id="ACVQ01000029">
    <property type="protein sequence ID" value="EET78933.1"/>
    <property type="molecule type" value="Genomic_DNA"/>
</dbReference>
<reference evidence="1 2" key="1">
    <citation type="submission" date="2009-07" db="EMBL/GenBank/DDBJ databases">
        <authorList>
            <person name="Madupu R."/>
            <person name="Sebastian Y."/>
            <person name="Durkin A.S."/>
            <person name="Torralba M."/>
            <person name="Methe B."/>
            <person name="Sutton G.G."/>
            <person name="Strausberg R.L."/>
            <person name="Nelson K.E."/>
        </authorList>
    </citation>
    <scope>NUCLEOTIDE SEQUENCE [LARGE SCALE GENOMIC DNA]</scope>
    <source>
        <strain evidence="1 2">RM3277</strain>
    </source>
</reference>
<sequence length="39" mass="4410">MPVLFTLRNAKTCIAFRCHSLSKCKTAKIKFPQVKQSAN</sequence>
<gene>
    <name evidence="1" type="ORF">CAMSH0001_0286</name>
</gene>
<dbReference type="Proteomes" id="UP000003107">
    <property type="component" value="Unassembled WGS sequence"/>
</dbReference>
<evidence type="ECO:0000313" key="2">
    <source>
        <dbReference type="Proteomes" id="UP000003107"/>
    </source>
</evidence>